<sequence>MLHLLGPLVANTLLVVSDDGGITHEGNQADAEEVCEARAQVLHGAAVTLRVLQVHLQDGPAEQLGLAHHALVECVQVLVSQVVGVALLEVLLLALAVHGPRLHHLHELAELIAQVLLHTAVLAVQRLLLDL</sequence>
<dbReference type="AlphaFoldDB" id="A0AAN8RFZ2"/>
<evidence type="ECO:0000313" key="3">
    <source>
        <dbReference type="Proteomes" id="UP001356427"/>
    </source>
</evidence>
<feature type="chain" id="PRO_5043022585" description="Secreted protein" evidence="1">
    <location>
        <begin position="18"/>
        <end position="131"/>
    </location>
</feature>
<reference evidence="2 3" key="1">
    <citation type="submission" date="2021-04" db="EMBL/GenBank/DDBJ databases">
        <authorList>
            <person name="De Guttry C."/>
            <person name="Zahm M."/>
            <person name="Klopp C."/>
            <person name="Cabau C."/>
            <person name="Louis A."/>
            <person name="Berthelot C."/>
            <person name="Parey E."/>
            <person name="Roest Crollius H."/>
            <person name="Montfort J."/>
            <person name="Robinson-Rechavi M."/>
            <person name="Bucao C."/>
            <person name="Bouchez O."/>
            <person name="Gislard M."/>
            <person name="Lluch J."/>
            <person name="Milhes M."/>
            <person name="Lampietro C."/>
            <person name="Lopez Roques C."/>
            <person name="Donnadieu C."/>
            <person name="Braasch I."/>
            <person name="Desvignes T."/>
            <person name="Postlethwait J."/>
            <person name="Bobe J."/>
            <person name="Wedekind C."/>
            <person name="Guiguen Y."/>
        </authorList>
    </citation>
    <scope>NUCLEOTIDE SEQUENCE [LARGE SCALE GENOMIC DNA]</scope>
    <source>
        <strain evidence="2">Cs_M1</strain>
        <tissue evidence="2">Blood</tissue>
    </source>
</reference>
<evidence type="ECO:0000313" key="2">
    <source>
        <dbReference type="EMBL" id="KAK6326272.1"/>
    </source>
</evidence>
<evidence type="ECO:0000256" key="1">
    <source>
        <dbReference type="SAM" id="SignalP"/>
    </source>
</evidence>
<name>A0AAN8RFZ2_9TELE</name>
<keyword evidence="1" id="KW-0732">Signal</keyword>
<organism evidence="2 3">
    <name type="scientific">Coregonus suidteri</name>
    <dbReference type="NCBI Taxonomy" id="861788"/>
    <lineage>
        <taxon>Eukaryota</taxon>
        <taxon>Metazoa</taxon>
        <taxon>Chordata</taxon>
        <taxon>Craniata</taxon>
        <taxon>Vertebrata</taxon>
        <taxon>Euteleostomi</taxon>
        <taxon>Actinopterygii</taxon>
        <taxon>Neopterygii</taxon>
        <taxon>Teleostei</taxon>
        <taxon>Protacanthopterygii</taxon>
        <taxon>Salmoniformes</taxon>
        <taxon>Salmonidae</taxon>
        <taxon>Coregoninae</taxon>
        <taxon>Coregonus</taxon>
    </lineage>
</organism>
<dbReference type="Proteomes" id="UP001356427">
    <property type="component" value="Unassembled WGS sequence"/>
</dbReference>
<comment type="caution">
    <text evidence="2">The sequence shown here is derived from an EMBL/GenBank/DDBJ whole genome shotgun (WGS) entry which is preliminary data.</text>
</comment>
<dbReference type="EMBL" id="JAGTTL010000002">
    <property type="protein sequence ID" value="KAK6326272.1"/>
    <property type="molecule type" value="Genomic_DNA"/>
</dbReference>
<keyword evidence="3" id="KW-1185">Reference proteome</keyword>
<accession>A0AAN8RFZ2</accession>
<proteinExistence type="predicted"/>
<evidence type="ECO:0008006" key="4">
    <source>
        <dbReference type="Google" id="ProtNLM"/>
    </source>
</evidence>
<gene>
    <name evidence="2" type="ORF">J4Q44_G00019170</name>
</gene>
<protein>
    <recommendedName>
        <fullName evidence="4">Secreted protein</fullName>
    </recommendedName>
</protein>
<feature type="signal peptide" evidence="1">
    <location>
        <begin position="1"/>
        <end position="17"/>
    </location>
</feature>